<evidence type="ECO:0000256" key="3">
    <source>
        <dbReference type="SAM" id="SignalP"/>
    </source>
</evidence>
<dbReference type="PRINTS" id="PR00947">
    <property type="entry name" value="CUTICLE"/>
</dbReference>
<evidence type="ECO:0000256" key="1">
    <source>
        <dbReference type="ARBA" id="ARBA00022460"/>
    </source>
</evidence>
<dbReference type="PANTHER" id="PTHR12236">
    <property type="entry name" value="STRUCTURAL CONTITUENT OF CUTICLE"/>
    <property type="match status" value="1"/>
</dbReference>
<name>A0ABM1MEY0_NICVS</name>
<dbReference type="Pfam" id="PF00379">
    <property type="entry name" value="Chitin_bind_4"/>
    <property type="match status" value="1"/>
</dbReference>
<keyword evidence="3" id="KW-0732">Signal</keyword>
<dbReference type="PROSITE" id="PS51155">
    <property type="entry name" value="CHIT_BIND_RR_2"/>
    <property type="match status" value="1"/>
</dbReference>
<proteinExistence type="predicted"/>
<protein>
    <submittedName>
        <fullName evidence="5">Uncharacterized protein LOC108560189</fullName>
    </submittedName>
</protein>
<sequence length="458" mass="51739">MFKLLCVALLPLALASAEYLYGDVSDGYTYNTAYASAYDNYKPRDYKVEYGVSDPHTGDHKSQWEVKENGVVRGAYSLLEADGTTRIVEYYADDTGFHADVKKIGTAVHAQQEHQIQLAPIVKNQIIDSIAYNGYGHGGLEHGYGAPIETIHHEALPVAKEVVVEAPVQKIEQIIEPQLEQVLHQEAPLSVEKFAPIAPAQYIKEIAPQSFNPIYEQIAKYAPVPQFYEPKIESYYPAPAAKVLSYPQQAYYQTPVANYEAYPVHTKVEEAYYPQSPIQQYYQAPIAKVAPVAKVLVPEVHVSKVQAYAPYQEQAKVAAFPVSHSQIPYYEQAKVALPAIQVSKVQAYAPYYEQAKFEVIPVSHSQPQYYEQAKVVAQNQAQYYEQPKLQAYYLPQVAKVEKPIYYEQQPQQQHLVKSEIPQSFILGELAKIAPHIEPKYKDAVTYAQPAYHSYHPEY</sequence>
<dbReference type="RefSeq" id="XP_017773130.1">
    <property type="nucleotide sequence ID" value="XM_017917641.1"/>
</dbReference>
<feature type="signal peptide" evidence="3">
    <location>
        <begin position="1"/>
        <end position="17"/>
    </location>
</feature>
<keyword evidence="1 2" id="KW-0193">Cuticle</keyword>
<dbReference type="Proteomes" id="UP000695000">
    <property type="component" value="Unplaced"/>
</dbReference>
<dbReference type="PANTHER" id="PTHR12236:SF75">
    <property type="entry name" value="CUTICULAR PROTEIN 62BB, ISOFORM A"/>
    <property type="match status" value="1"/>
</dbReference>
<keyword evidence="4" id="KW-1185">Reference proteome</keyword>
<feature type="chain" id="PRO_5046925791" evidence="3">
    <location>
        <begin position="18"/>
        <end position="458"/>
    </location>
</feature>
<evidence type="ECO:0000313" key="4">
    <source>
        <dbReference type="Proteomes" id="UP000695000"/>
    </source>
</evidence>
<evidence type="ECO:0000313" key="5">
    <source>
        <dbReference type="RefSeq" id="XP_017773130.1"/>
    </source>
</evidence>
<dbReference type="InterPro" id="IPR000618">
    <property type="entry name" value="Insect_cuticle"/>
</dbReference>
<dbReference type="InterPro" id="IPR031311">
    <property type="entry name" value="CHIT_BIND_RR_consensus"/>
</dbReference>
<dbReference type="GeneID" id="108560189"/>
<reference evidence="5" key="1">
    <citation type="submission" date="2025-08" db="UniProtKB">
        <authorList>
            <consortium name="RefSeq"/>
        </authorList>
    </citation>
    <scope>IDENTIFICATION</scope>
    <source>
        <tissue evidence="5">Whole Larva</tissue>
    </source>
</reference>
<dbReference type="PROSITE" id="PS00233">
    <property type="entry name" value="CHIT_BIND_RR_1"/>
    <property type="match status" value="1"/>
</dbReference>
<evidence type="ECO:0000256" key="2">
    <source>
        <dbReference type="PROSITE-ProRule" id="PRU00497"/>
    </source>
</evidence>
<dbReference type="InterPro" id="IPR051217">
    <property type="entry name" value="Insect_Cuticle_Struc_Prot"/>
</dbReference>
<gene>
    <name evidence="5" type="primary">LOC108560189</name>
</gene>
<accession>A0ABM1MEY0</accession>
<organism evidence="4 5">
    <name type="scientific">Nicrophorus vespilloides</name>
    <name type="common">Boreal carrion beetle</name>
    <dbReference type="NCBI Taxonomy" id="110193"/>
    <lineage>
        <taxon>Eukaryota</taxon>
        <taxon>Metazoa</taxon>
        <taxon>Ecdysozoa</taxon>
        <taxon>Arthropoda</taxon>
        <taxon>Hexapoda</taxon>
        <taxon>Insecta</taxon>
        <taxon>Pterygota</taxon>
        <taxon>Neoptera</taxon>
        <taxon>Endopterygota</taxon>
        <taxon>Coleoptera</taxon>
        <taxon>Polyphaga</taxon>
        <taxon>Staphyliniformia</taxon>
        <taxon>Silphidae</taxon>
        <taxon>Nicrophorinae</taxon>
        <taxon>Nicrophorus</taxon>
    </lineage>
</organism>